<evidence type="ECO:0000313" key="2">
    <source>
        <dbReference type="Proteomes" id="UP000035681"/>
    </source>
</evidence>
<dbReference type="PANTHER" id="PTHR36947:SF6">
    <property type="entry name" value="TLDC DOMAIN-CONTAINING PROTEIN"/>
    <property type="match status" value="1"/>
</dbReference>
<feature type="domain" description="DUF7778" evidence="1">
    <location>
        <begin position="28"/>
        <end position="136"/>
    </location>
</feature>
<dbReference type="PANTHER" id="PTHR36947">
    <property type="entry name" value="PROTEIN CBG04364"/>
    <property type="match status" value="1"/>
</dbReference>
<dbReference type="InterPro" id="IPR056680">
    <property type="entry name" value="DUF7778"/>
</dbReference>
<evidence type="ECO:0000313" key="3">
    <source>
        <dbReference type="WBParaSite" id="SSTP_0000049900.1"/>
    </source>
</evidence>
<dbReference type="WBParaSite" id="TCONS_00006613.p1">
    <property type="protein sequence ID" value="TCONS_00006613.p1"/>
    <property type="gene ID" value="XLOC_004745"/>
</dbReference>
<sequence>MIWNKRPYLGKLIRLDNHNYYFTNNLKKDVDLPDFHSNDLTSIQPVRRDFVFVICTIKGLLFNESSKCKERFVVFTKSGLLLIYKSNNQGILVNIKHAKSLKFDRFTITFSGEKTKFHGITLSYNFGKISLLLNQTQRSSFCQDLMALYHEPSKNISFNNIEILKENNSNTNKQLIKYSDNDKKFEIFDKSSLLTMDSFFNGCKLTSTPINTSNNSNK</sequence>
<name>A0A0K0DTD7_STRER</name>
<keyword evidence="2" id="KW-1185">Reference proteome</keyword>
<organism evidence="3">
    <name type="scientific">Strongyloides stercoralis</name>
    <name type="common">Threadworm</name>
    <dbReference type="NCBI Taxonomy" id="6248"/>
    <lineage>
        <taxon>Eukaryota</taxon>
        <taxon>Metazoa</taxon>
        <taxon>Ecdysozoa</taxon>
        <taxon>Nematoda</taxon>
        <taxon>Chromadorea</taxon>
        <taxon>Rhabditida</taxon>
        <taxon>Tylenchina</taxon>
        <taxon>Panagrolaimomorpha</taxon>
        <taxon>Strongyloidoidea</taxon>
        <taxon>Strongyloididae</taxon>
        <taxon>Strongyloides</taxon>
    </lineage>
</organism>
<accession>A0A0K0DTD7</accession>
<proteinExistence type="predicted"/>
<protein>
    <submittedName>
        <fullName evidence="3 4">PH domain-containing protein</fullName>
    </submittedName>
</protein>
<dbReference type="Proteomes" id="UP000035681">
    <property type="component" value="Unplaced"/>
</dbReference>
<dbReference type="AlphaFoldDB" id="A0A0K0DTD7"/>
<evidence type="ECO:0000259" key="1">
    <source>
        <dbReference type="Pfam" id="PF24998"/>
    </source>
</evidence>
<dbReference type="Pfam" id="PF24998">
    <property type="entry name" value="DUF7778"/>
    <property type="match status" value="1"/>
</dbReference>
<reference evidence="3" key="1">
    <citation type="submission" date="2015-08" db="UniProtKB">
        <authorList>
            <consortium name="WormBaseParasite"/>
        </authorList>
    </citation>
    <scope>IDENTIFICATION</scope>
</reference>
<evidence type="ECO:0000313" key="4">
    <source>
        <dbReference type="WBParaSite" id="TCONS_00006613.p1"/>
    </source>
</evidence>
<dbReference type="WBParaSite" id="SSTP_0000049900.1">
    <property type="protein sequence ID" value="SSTP_0000049900.1"/>
    <property type="gene ID" value="SSTP_0000049900"/>
</dbReference>